<sequence>MPPRIIIFGASGAVARAAAFEAQKRGATVFLAMRDTNKTIPGLTPEIEQELGFKRVQADLSDPKSVQDAISQSGATSAFTYIVHAVKDGLRGTLDAMKKSGISHVVLLSSYTLYRHPDAKAAMNSSDFIPAAHAKVEVSLVESGLGHTIIRPMYFNSNLKGEAEGFKKGEVKLLNLGAVSDYIAPEDIGSVCGVKLVEHEAESEIVPLCGPDLLTQKQAWEIVAEALGRELTITEISEEEFIAKKEEVLPSFVAHALTEYFLGDDKARYPEERYKEASANIKKYTGGDPIKLSSWIKTHKEELFGI</sequence>
<dbReference type="InterPro" id="IPR016040">
    <property type="entry name" value="NAD(P)-bd_dom"/>
</dbReference>
<dbReference type="Pfam" id="PF13460">
    <property type="entry name" value="NAD_binding_10"/>
    <property type="match status" value="1"/>
</dbReference>
<dbReference type="OrthoDB" id="419598at2759"/>
<dbReference type="SUPFAM" id="SSF51735">
    <property type="entry name" value="NAD(P)-binding Rossmann-fold domains"/>
    <property type="match status" value="1"/>
</dbReference>
<keyword evidence="3" id="KW-1185">Reference proteome</keyword>
<dbReference type="InterPro" id="IPR051604">
    <property type="entry name" value="Ergot_Alk_Oxidoreductase"/>
</dbReference>
<organism evidence="2 3">
    <name type="scientific">Fusarium kuroshium</name>
    <dbReference type="NCBI Taxonomy" id="2010991"/>
    <lineage>
        <taxon>Eukaryota</taxon>
        <taxon>Fungi</taxon>
        <taxon>Dikarya</taxon>
        <taxon>Ascomycota</taxon>
        <taxon>Pezizomycotina</taxon>
        <taxon>Sordariomycetes</taxon>
        <taxon>Hypocreomycetidae</taxon>
        <taxon>Hypocreales</taxon>
        <taxon>Nectriaceae</taxon>
        <taxon>Fusarium</taxon>
        <taxon>Fusarium solani species complex</taxon>
    </lineage>
</organism>
<evidence type="ECO:0000313" key="3">
    <source>
        <dbReference type="Proteomes" id="UP000277212"/>
    </source>
</evidence>
<proteinExistence type="predicted"/>
<dbReference type="EMBL" id="NKUJ01000225">
    <property type="protein sequence ID" value="RMJ09898.1"/>
    <property type="molecule type" value="Genomic_DNA"/>
</dbReference>
<dbReference type="STRING" id="2010991.A0A3M2RX72"/>
<gene>
    <name evidence="2" type="ORF">CDV36_010478</name>
</gene>
<protein>
    <recommendedName>
        <fullName evidence="1">NAD(P)-binding domain-containing protein</fullName>
    </recommendedName>
</protein>
<dbReference type="Gene3D" id="3.40.50.720">
    <property type="entry name" value="NAD(P)-binding Rossmann-like Domain"/>
    <property type="match status" value="1"/>
</dbReference>
<dbReference type="PANTHER" id="PTHR43162:SF1">
    <property type="entry name" value="PRESTALK A DIFFERENTIATION PROTEIN A"/>
    <property type="match status" value="1"/>
</dbReference>
<name>A0A3M2RX72_9HYPO</name>
<comment type="caution">
    <text evidence="2">The sequence shown here is derived from an EMBL/GenBank/DDBJ whole genome shotgun (WGS) entry which is preliminary data.</text>
</comment>
<accession>A0A3M2RX72</accession>
<reference evidence="2 3" key="1">
    <citation type="submission" date="2017-06" db="EMBL/GenBank/DDBJ databases">
        <title>Comparative genomic analysis of Ambrosia Fusariam Clade fungi.</title>
        <authorList>
            <person name="Stajich J.E."/>
            <person name="Carrillo J."/>
            <person name="Kijimoto T."/>
            <person name="Eskalen A."/>
            <person name="O'Donnell K."/>
            <person name="Kasson M."/>
        </authorList>
    </citation>
    <scope>NUCLEOTIDE SEQUENCE [LARGE SCALE GENOMIC DNA]</scope>
    <source>
        <strain evidence="2">UCR3666</strain>
    </source>
</reference>
<dbReference type="AlphaFoldDB" id="A0A3M2RX72"/>
<dbReference type="Proteomes" id="UP000277212">
    <property type="component" value="Unassembled WGS sequence"/>
</dbReference>
<evidence type="ECO:0000313" key="2">
    <source>
        <dbReference type="EMBL" id="RMJ09898.1"/>
    </source>
</evidence>
<feature type="domain" description="NAD(P)-binding" evidence="1">
    <location>
        <begin position="9"/>
        <end position="169"/>
    </location>
</feature>
<dbReference type="InterPro" id="IPR036291">
    <property type="entry name" value="NAD(P)-bd_dom_sf"/>
</dbReference>
<dbReference type="PANTHER" id="PTHR43162">
    <property type="match status" value="1"/>
</dbReference>
<evidence type="ECO:0000259" key="1">
    <source>
        <dbReference type="Pfam" id="PF13460"/>
    </source>
</evidence>